<dbReference type="SMART" id="SM00741">
    <property type="entry name" value="SapB"/>
    <property type="match status" value="3"/>
</dbReference>
<keyword evidence="2" id="KW-0325">Glycoprotein</keyword>
<dbReference type="InterPro" id="IPR008373">
    <property type="entry name" value="Saposin"/>
</dbReference>
<evidence type="ECO:0000313" key="4">
    <source>
        <dbReference type="EnsemblMetazoa" id="ACOM038256-PA.1"/>
    </source>
</evidence>
<dbReference type="VEuPathDB" id="VectorBase:ACON2_040829"/>
<keyword evidence="1" id="KW-1015">Disulfide bond</keyword>
<dbReference type="PANTHER" id="PTHR11480:SF3">
    <property type="entry name" value="BCDNA.GH08312"/>
    <property type="match status" value="1"/>
</dbReference>
<feature type="domain" description="Saposin B-type" evidence="3">
    <location>
        <begin position="156"/>
        <end position="236"/>
    </location>
</feature>
<reference evidence="4" key="1">
    <citation type="submission" date="2022-08" db="UniProtKB">
        <authorList>
            <consortium name="EnsemblMetazoa"/>
        </authorList>
    </citation>
    <scope>IDENTIFICATION</scope>
</reference>
<feature type="domain" description="Saposin B-type" evidence="3">
    <location>
        <begin position="49"/>
        <end position="128"/>
    </location>
</feature>
<dbReference type="AlphaFoldDB" id="A0A8W7PX27"/>
<name>A0A8W7PX27_ANOCL</name>
<dbReference type="InterPro" id="IPR051428">
    <property type="entry name" value="Sphingo_Act-Surfact_Prot"/>
</dbReference>
<evidence type="ECO:0000256" key="1">
    <source>
        <dbReference type="ARBA" id="ARBA00023157"/>
    </source>
</evidence>
<dbReference type="GO" id="GO:0005764">
    <property type="term" value="C:lysosome"/>
    <property type="evidence" value="ECO:0007669"/>
    <property type="project" value="InterPro"/>
</dbReference>
<evidence type="ECO:0000259" key="3">
    <source>
        <dbReference type="PROSITE" id="PS50015"/>
    </source>
</evidence>
<dbReference type="InterPro" id="IPR008138">
    <property type="entry name" value="SapB_2"/>
</dbReference>
<dbReference type="EnsemblMetazoa" id="ACOM038256-RA">
    <property type="protein sequence ID" value="ACOM038256-PA.1"/>
    <property type="gene ID" value="ACOM038256"/>
</dbReference>
<dbReference type="Gene3D" id="1.10.225.10">
    <property type="entry name" value="Saposin-like"/>
    <property type="match status" value="4"/>
</dbReference>
<dbReference type="SUPFAM" id="SSF47862">
    <property type="entry name" value="Saposin"/>
    <property type="match status" value="4"/>
</dbReference>
<protein>
    <recommendedName>
        <fullName evidence="3">Saposin B-type domain-containing protein</fullName>
    </recommendedName>
</protein>
<dbReference type="Proteomes" id="UP000075882">
    <property type="component" value="Unassembled WGS sequence"/>
</dbReference>
<proteinExistence type="predicted"/>
<dbReference type="Pfam" id="PF03489">
    <property type="entry name" value="SapB_2"/>
    <property type="match status" value="2"/>
</dbReference>
<dbReference type="InterPro" id="IPR008139">
    <property type="entry name" value="SaposinB_dom"/>
</dbReference>
<feature type="domain" description="Saposin B-type" evidence="3">
    <location>
        <begin position="272"/>
        <end position="352"/>
    </location>
</feature>
<dbReference type="PRINTS" id="PR01797">
    <property type="entry name" value="SAPOSIN"/>
</dbReference>
<dbReference type="PROSITE" id="PS50015">
    <property type="entry name" value="SAP_B"/>
    <property type="match status" value="3"/>
</dbReference>
<dbReference type="InterPro" id="IPR011001">
    <property type="entry name" value="Saposin-like"/>
</dbReference>
<sequence>MNPNAVCSVAGLCNNAAIDKLLSEMIVLNPEQEVQGIEANEREPAVTGDTFNCDECHTISNLIQKRFRSTDRDSVLESILQICGKMSSYSDACSNIVLTYFGVMYEHLERNLKVEGVCHLSGVCAAQFHLHENNKRKDLIEARSMGDVGRLRVAGDDVPCKLCEQLVDHLRDVLIANTTELEFKEVLEGLCNQTKSFADECHSLVEQYYREIYETLVNNLNSNDACFIIGICPKEDGVVNILVSSSGDIETNEIPDITVNGEITIDHTLMSSSPECLVCQEMVKEVEKRVQNKKSKEQIKQALEHACDRLRKYKTKCEKYIDQHSDQIIDLVMKQLSPKEICNALGFCIPAQEIIDDCEYYFSLI</sequence>
<dbReference type="GO" id="GO:0016020">
    <property type="term" value="C:membrane"/>
    <property type="evidence" value="ECO:0007669"/>
    <property type="project" value="GOC"/>
</dbReference>
<dbReference type="InterPro" id="IPR007856">
    <property type="entry name" value="SapB_1"/>
</dbReference>
<dbReference type="GO" id="GO:0006665">
    <property type="term" value="P:sphingolipid metabolic process"/>
    <property type="evidence" value="ECO:0007669"/>
    <property type="project" value="InterPro"/>
</dbReference>
<evidence type="ECO:0000256" key="2">
    <source>
        <dbReference type="ARBA" id="ARBA00023180"/>
    </source>
</evidence>
<dbReference type="Pfam" id="PF05184">
    <property type="entry name" value="SapB_1"/>
    <property type="match status" value="2"/>
</dbReference>
<accession>A0A8W7PX27</accession>
<organism evidence="4">
    <name type="scientific">Anopheles coluzzii</name>
    <name type="common">African malaria mosquito</name>
    <dbReference type="NCBI Taxonomy" id="1518534"/>
    <lineage>
        <taxon>Eukaryota</taxon>
        <taxon>Metazoa</taxon>
        <taxon>Ecdysozoa</taxon>
        <taxon>Arthropoda</taxon>
        <taxon>Hexapoda</taxon>
        <taxon>Insecta</taxon>
        <taxon>Pterygota</taxon>
        <taxon>Neoptera</taxon>
        <taxon>Endopterygota</taxon>
        <taxon>Diptera</taxon>
        <taxon>Nematocera</taxon>
        <taxon>Culicoidea</taxon>
        <taxon>Culicidae</taxon>
        <taxon>Anophelinae</taxon>
        <taxon>Anopheles</taxon>
    </lineage>
</organism>
<dbReference type="PANTHER" id="PTHR11480">
    <property type="entry name" value="SAPOSIN-RELATED"/>
    <property type="match status" value="1"/>
</dbReference>